<gene>
    <name evidence="2" type="ORF">UT11_C0057G0001</name>
</gene>
<evidence type="ECO:0000259" key="1">
    <source>
        <dbReference type="Pfam" id="PF00483"/>
    </source>
</evidence>
<dbReference type="SUPFAM" id="SSF53448">
    <property type="entry name" value="Nucleotide-diphospho-sugar transferases"/>
    <property type="match status" value="1"/>
</dbReference>
<feature type="domain" description="Nucleotidyl transferase" evidence="1">
    <location>
        <begin position="11"/>
        <end position="138"/>
    </location>
</feature>
<sequence>MRLARDYLNEPFFLIWSDILTDIDLDDFAEFFHRTEPLIAMSLSTVSDPSRFGVAKLRGHRILDFVEKPPLGTEPSKLVNAGYNIIHPDVIDLIGPGQVSFERELLPQILKKNKLFGYPFEGQWFDTGTQESYEQVLKEWKGIN</sequence>
<dbReference type="EMBL" id="LBVO01000057">
    <property type="protein sequence ID" value="KKQ87060.1"/>
    <property type="molecule type" value="Genomic_DNA"/>
</dbReference>
<comment type="caution">
    <text evidence="2">The sequence shown here is derived from an EMBL/GenBank/DDBJ whole genome shotgun (WGS) entry which is preliminary data.</text>
</comment>
<dbReference type="InterPro" id="IPR029044">
    <property type="entry name" value="Nucleotide-diphossugar_trans"/>
</dbReference>
<accession>A0A0G0LGJ2</accession>
<dbReference type="AlphaFoldDB" id="A0A0G0LGJ2"/>
<evidence type="ECO:0000313" key="2">
    <source>
        <dbReference type="EMBL" id="KKQ87060.1"/>
    </source>
</evidence>
<dbReference type="Gene3D" id="3.90.550.10">
    <property type="entry name" value="Spore Coat Polysaccharide Biosynthesis Protein SpsA, Chain A"/>
    <property type="match status" value="1"/>
</dbReference>
<organism evidence="2 3">
    <name type="scientific">Berkelbacteria bacterium GW2011_GWA2_38_9</name>
    <dbReference type="NCBI Taxonomy" id="1618334"/>
    <lineage>
        <taxon>Bacteria</taxon>
        <taxon>Candidatus Berkelbacteria</taxon>
    </lineage>
</organism>
<evidence type="ECO:0000313" key="3">
    <source>
        <dbReference type="Proteomes" id="UP000033934"/>
    </source>
</evidence>
<protein>
    <submittedName>
        <fullName evidence="2">Mannose-1-phosphate guanylyltransferase</fullName>
    </submittedName>
</protein>
<keyword evidence="2" id="KW-0808">Transferase</keyword>
<dbReference type="GO" id="GO:0016779">
    <property type="term" value="F:nucleotidyltransferase activity"/>
    <property type="evidence" value="ECO:0007669"/>
    <property type="project" value="UniProtKB-KW"/>
</dbReference>
<dbReference type="Pfam" id="PF00483">
    <property type="entry name" value="NTP_transferase"/>
    <property type="match status" value="1"/>
</dbReference>
<dbReference type="InterPro" id="IPR050486">
    <property type="entry name" value="Mannose-1P_guanyltransferase"/>
</dbReference>
<proteinExistence type="predicted"/>
<dbReference type="PANTHER" id="PTHR22572">
    <property type="entry name" value="SUGAR-1-PHOSPHATE GUANYL TRANSFERASE"/>
    <property type="match status" value="1"/>
</dbReference>
<dbReference type="Proteomes" id="UP000033934">
    <property type="component" value="Unassembled WGS sequence"/>
</dbReference>
<feature type="non-terminal residue" evidence="2">
    <location>
        <position position="1"/>
    </location>
</feature>
<dbReference type="InterPro" id="IPR005835">
    <property type="entry name" value="NTP_transferase_dom"/>
</dbReference>
<name>A0A0G0LGJ2_9BACT</name>
<keyword evidence="2" id="KW-0548">Nucleotidyltransferase</keyword>
<reference evidence="2 3" key="1">
    <citation type="journal article" date="2015" name="Nature">
        <title>rRNA introns, odd ribosomes, and small enigmatic genomes across a large radiation of phyla.</title>
        <authorList>
            <person name="Brown C.T."/>
            <person name="Hug L.A."/>
            <person name="Thomas B.C."/>
            <person name="Sharon I."/>
            <person name="Castelle C.J."/>
            <person name="Singh A."/>
            <person name="Wilkins M.J."/>
            <person name="Williams K.H."/>
            <person name="Banfield J.F."/>
        </authorList>
    </citation>
    <scope>NUCLEOTIDE SEQUENCE [LARGE SCALE GENOMIC DNA]</scope>
</reference>